<accession>A4RS65</accession>
<dbReference type="PANTHER" id="PTHR13244:SF7">
    <property type="entry name" value="ZINC FINGER MYND DOMAIN-CONTAINING PROTEIN 10"/>
    <property type="match status" value="1"/>
</dbReference>
<dbReference type="OMA" id="RDECAPR"/>
<reference evidence="1 2" key="1">
    <citation type="journal article" date="2007" name="Proc. Natl. Acad. Sci. U.S.A.">
        <title>The tiny eukaryote Ostreococcus provides genomic insights into the paradox of plankton speciation.</title>
        <authorList>
            <person name="Palenik B."/>
            <person name="Grimwood J."/>
            <person name="Aerts A."/>
            <person name="Rouze P."/>
            <person name="Salamov A."/>
            <person name="Putnam N."/>
            <person name="Dupont C."/>
            <person name="Jorgensen R."/>
            <person name="Derelle E."/>
            <person name="Rombauts S."/>
            <person name="Zhou K."/>
            <person name="Otillar R."/>
            <person name="Merchant S.S."/>
            <person name="Podell S."/>
            <person name="Gaasterland T."/>
            <person name="Napoli C."/>
            <person name="Gendler K."/>
            <person name="Manuell A."/>
            <person name="Tai V."/>
            <person name="Vallon O."/>
            <person name="Piganeau G."/>
            <person name="Jancek S."/>
            <person name="Heijde M."/>
            <person name="Jabbari K."/>
            <person name="Bowler C."/>
            <person name="Lohr M."/>
            <person name="Robbens S."/>
            <person name="Werner G."/>
            <person name="Dubchak I."/>
            <person name="Pazour G.J."/>
            <person name="Ren Q."/>
            <person name="Paulsen I."/>
            <person name="Delwiche C."/>
            <person name="Schmutz J."/>
            <person name="Rokhsar D."/>
            <person name="Van de Peer Y."/>
            <person name="Moreau H."/>
            <person name="Grigoriev I.V."/>
        </authorList>
    </citation>
    <scope>NUCLEOTIDE SEQUENCE [LARGE SCALE GENOMIC DNA]</scope>
    <source>
        <strain evidence="1 2">CCE9901</strain>
    </source>
</reference>
<name>A4RS65_OSTLU</name>
<keyword evidence="2" id="KW-1185">Reference proteome</keyword>
<dbReference type="KEGG" id="olu:OSTLU_29260"/>
<dbReference type="GO" id="GO:0005737">
    <property type="term" value="C:cytoplasm"/>
    <property type="evidence" value="ECO:0007669"/>
    <property type="project" value="TreeGrafter"/>
</dbReference>
<dbReference type="InterPro" id="IPR052298">
    <property type="entry name" value="ZMYND10"/>
</dbReference>
<protein>
    <submittedName>
        <fullName evidence="1">Uncharacterized protein</fullName>
    </submittedName>
</protein>
<dbReference type="OrthoDB" id="432970at2759"/>
<dbReference type="GeneID" id="4999798"/>
<evidence type="ECO:0000313" key="1">
    <source>
        <dbReference type="EMBL" id="ABO93980.1"/>
    </source>
</evidence>
<sequence>METLVVELARAETWRDECAPRMRAMSTPSSMTTTSYAIYLVRYHESVVCNLFELVLSGCSTSALDEVEDDVAAELADYCLRRIVWLSAREGGEKSDDDDDSASTTPDFTLSMSALAIARCLAASPRLLGQTRRDALAEALAPLLDSKPWIQRERHNSSIIKVYVDGSWTEDISEWDANTRVQKCEAQVWLALRSLLCDPAFAWDETRKSLAARVRKHLNESTIDQIPVLRDLKHVLDEVMVRNLDGVHVASRLAIEIVPKYRRALTQNGSAEYYESVAAIMLRERFDAIFMASIAEDILSTCEMTTDVAAKTTSAAPSSSSGDEAPVKIDILRERKTLDSASTSFDTVHVFEYDFAKDRAPNEVRAKTSHTRGLRRALASRSSNDGAEVELPCAFDGKIRVNFDARTITAPLTLRRSATTEDKPSVWITVGALAVDGFAAQLRLDRSPRGGDAYVVRDVHLTIAVTAAS</sequence>
<dbReference type="eggNOG" id="ENOG502QS3F">
    <property type="taxonomic scope" value="Eukaryota"/>
</dbReference>
<dbReference type="RefSeq" id="XP_001415688.1">
    <property type="nucleotide sequence ID" value="XM_001415651.1"/>
</dbReference>
<dbReference type="PANTHER" id="PTHR13244">
    <property type="entry name" value="ZINC FINGER MYND DOMAIN CONTAINING PROTEIN 10"/>
    <property type="match status" value="1"/>
</dbReference>
<dbReference type="AlphaFoldDB" id="A4RS65"/>
<dbReference type="STRING" id="436017.A4RS65"/>
<evidence type="ECO:0000313" key="2">
    <source>
        <dbReference type="Proteomes" id="UP000001568"/>
    </source>
</evidence>
<dbReference type="Gramene" id="ABO93980">
    <property type="protein sequence ID" value="ABO93980"/>
    <property type="gene ID" value="OSTLU_29260"/>
</dbReference>
<dbReference type="EMBL" id="CP000581">
    <property type="protein sequence ID" value="ABO93980.1"/>
    <property type="molecule type" value="Genomic_DNA"/>
</dbReference>
<dbReference type="Proteomes" id="UP000001568">
    <property type="component" value="Chromosome 1"/>
</dbReference>
<organism evidence="1 2">
    <name type="scientific">Ostreococcus lucimarinus (strain CCE9901)</name>
    <dbReference type="NCBI Taxonomy" id="436017"/>
    <lineage>
        <taxon>Eukaryota</taxon>
        <taxon>Viridiplantae</taxon>
        <taxon>Chlorophyta</taxon>
        <taxon>Mamiellophyceae</taxon>
        <taxon>Mamiellales</taxon>
        <taxon>Bathycoccaceae</taxon>
        <taxon>Ostreococcus</taxon>
    </lineage>
</organism>
<dbReference type="HOGENOM" id="CLU_583164_0_0_1"/>
<gene>
    <name evidence="1" type="ORF">OSTLU_29260</name>
</gene>
<proteinExistence type="predicted"/>